<evidence type="ECO:0000313" key="3">
    <source>
        <dbReference type="Proteomes" id="UP000652761"/>
    </source>
</evidence>
<accession>A0A843UJS2</accession>
<name>A0A843UJS2_COLES</name>
<evidence type="ECO:0000313" key="2">
    <source>
        <dbReference type="EMBL" id="MQL82537.1"/>
    </source>
</evidence>
<comment type="caution">
    <text evidence="2">The sequence shown here is derived from an EMBL/GenBank/DDBJ whole genome shotgun (WGS) entry which is preliminary data.</text>
</comment>
<keyword evidence="3" id="KW-1185">Reference proteome</keyword>
<proteinExistence type="predicted"/>
<dbReference type="Proteomes" id="UP000652761">
    <property type="component" value="Unassembled WGS sequence"/>
</dbReference>
<evidence type="ECO:0000256" key="1">
    <source>
        <dbReference type="SAM" id="MobiDB-lite"/>
    </source>
</evidence>
<dbReference type="AlphaFoldDB" id="A0A843UJS2"/>
<gene>
    <name evidence="2" type="ORF">Taro_015019</name>
</gene>
<reference evidence="2" key="1">
    <citation type="submission" date="2017-07" db="EMBL/GenBank/DDBJ databases">
        <title>Taro Niue Genome Assembly and Annotation.</title>
        <authorList>
            <person name="Atibalentja N."/>
            <person name="Keating K."/>
            <person name="Fields C.J."/>
        </authorList>
    </citation>
    <scope>NUCLEOTIDE SEQUENCE</scope>
    <source>
        <strain evidence="2">Niue_2</strain>
        <tissue evidence="2">Leaf</tissue>
    </source>
</reference>
<feature type="region of interest" description="Disordered" evidence="1">
    <location>
        <begin position="36"/>
        <end position="56"/>
    </location>
</feature>
<dbReference type="EMBL" id="NMUH01000638">
    <property type="protein sequence ID" value="MQL82537.1"/>
    <property type="molecule type" value="Genomic_DNA"/>
</dbReference>
<feature type="non-terminal residue" evidence="2">
    <location>
        <position position="1"/>
    </location>
</feature>
<sequence length="99" mass="10788">MIYVFIFSGINISCKGSVDITITGVDTMAQSKGRNVKKRASSVDTKPGQVDTTQSQVDTRAFSQGIKWPVWDSVSTLLKGRSTHSRKLELKLPPGHVAP</sequence>
<organism evidence="2 3">
    <name type="scientific">Colocasia esculenta</name>
    <name type="common">Wild taro</name>
    <name type="synonym">Arum esculentum</name>
    <dbReference type="NCBI Taxonomy" id="4460"/>
    <lineage>
        <taxon>Eukaryota</taxon>
        <taxon>Viridiplantae</taxon>
        <taxon>Streptophyta</taxon>
        <taxon>Embryophyta</taxon>
        <taxon>Tracheophyta</taxon>
        <taxon>Spermatophyta</taxon>
        <taxon>Magnoliopsida</taxon>
        <taxon>Liliopsida</taxon>
        <taxon>Araceae</taxon>
        <taxon>Aroideae</taxon>
        <taxon>Colocasieae</taxon>
        <taxon>Colocasia</taxon>
    </lineage>
</organism>
<protein>
    <submittedName>
        <fullName evidence="2">Uncharacterized protein</fullName>
    </submittedName>
</protein>